<keyword evidence="2" id="KW-0378">Hydrolase</keyword>
<evidence type="ECO:0000256" key="4">
    <source>
        <dbReference type="PIRSR" id="PIRSR001227-1"/>
    </source>
</evidence>
<dbReference type="PANTHER" id="PTHR34218">
    <property type="entry name" value="PEPTIDASE S45 PENICILLIN AMIDASE"/>
    <property type="match status" value="1"/>
</dbReference>
<keyword evidence="5" id="KW-0479">Metal-binding</keyword>
<dbReference type="Gene3D" id="3.60.20.10">
    <property type="entry name" value="Glutamine Phosphoribosylpyrophosphate, subunit 1, domain 1"/>
    <property type="match status" value="1"/>
</dbReference>
<dbReference type="CDD" id="cd03747">
    <property type="entry name" value="Ntn_PGA_like"/>
    <property type="match status" value="1"/>
</dbReference>
<keyword evidence="3" id="KW-0865">Zymogen</keyword>
<dbReference type="InterPro" id="IPR043146">
    <property type="entry name" value="Penicillin_amidase_N_B-knob"/>
</dbReference>
<evidence type="ECO:0000256" key="5">
    <source>
        <dbReference type="PIRSR" id="PIRSR001227-2"/>
    </source>
</evidence>
<dbReference type="InterPro" id="IPR014395">
    <property type="entry name" value="Pen/GL7ACA/AHL_acylase"/>
</dbReference>
<evidence type="ECO:0000313" key="7">
    <source>
        <dbReference type="Proteomes" id="UP000222310"/>
    </source>
</evidence>
<protein>
    <submittedName>
        <fullName evidence="6">Peptidase S45</fullName>
    </submittedName>
</protein>
<dbReference type="InterPro" id="IPR023343">
    <property type="entry name" value="Penicillin_amidase_dom1"/>
</dbReference>
<dbReference type="SUPFAM" id="SSF56235">
    <property type="entry name" value="N-terminal nucleophile aminohydrolases (Ntn hydrolases)"/>
    <property type="match status" value="1"/>
</dbReference>
<feature type="binding site" evidence="5">
    <location>
        <position position="202"/>
    </location>
    <ligand>
        <name>Ca(2+)</name>
        <dbReference type="ChEBI" id="CHEBI:29108"/>
    </ligand>
</feature>
<accession>A0A9Q5ZBC7</accession>
<dbReference type="GO" id="GO:0046872">
    <property type="term" value="F:metal ion binding"/>
    <property type="evidence" value="ECO:0007669"/>
    <property type="project" value="UniProtKB-KW"/>
</dbReference>
<evidence type="ECO:0000256" key="1">
    <source>
        <dbReference type="ARBA" id="ARBA00006586"/>
    </source>
</evidence>
<dbReference type="EMBL" id="LAHD01000045">
    <property type="protein sequence ID" value="PHK02954.1"/>
    <property type="molecule type" value="Genomic_DNA"/>
</dbReference>
<dbReference type="InterPro" id="IPR029055">
    <property type="entry name" value="Ntn_hydrolases_N"/>
</dbReference>
<gene>
    <name evidence="6" type="ORF">VF08_16900</name>
</gene>
<proteinExistence type="inferred from homology"/>
<comment type="cofactor">
    <cofactor evidence="5">
        <name>Ca(2+)</name>
        <dbReference type="ChEBI" id="CHEBI:29108"/>
    </cofactor>
    <text evidence="5">Binds 1 Ca(2+) ion per dimer.</text>
</comment>
<keyword evidence="5" id="KW-0106">Calcium</keyword>
<dbReference type="InterPro" id="IPR043147">
    <property type="entry name" value="Penicillin_amidase_A-knob"/>
</dbReference>
<evidence type="ECO:0000256" key="2">
    <source>
        <dbReference type="ARBA" id="ARBA00022801"/>
    </source>
</evidence>
<feature type="active site" description="Nucleophile" evidence="4">
    <location>
        <position position="299"/>
    </location>
</feature>
<comment type="similarity">
    <text evidence="1">Belongs to the peptidase S45 family.</text>
</comment>
<dbReference type="GO" id="GO:0017000">
    <property type="term" value="P:antibiotic biosynthetic process"/>
    <property type="evidence" value="ECO:0007669"/>
    <property type="project" value="InterPro"/>
</dbReference>
<organism evidence="6 7">
    <name type="scientific">Nostoc linckia z8</name>
    <dbReference type="NCBI Taxonomy" id="1628746"/>
    <lineage>
        <taxon>Bacteria</taxon>
        <taxon>Bacillati</taxon>
        <taxon>Cyanobacteriota</taxon>
        <taxon>Cyanophyceae</taxon>
        <taxon>Nostocales</taxon>
        <taxon>Nostocaceae</taxon>
        <taxon>Nostoc</taxon>
    </lineage>
</organism>
<dbReference type="AlphaFoldDB" id="A0A9Q5ZBC7"/>
<evidence type="ECO:0000313" key="6">
    <source>
        <dbReference type="EMBL" id="PHK02954.1"/>
    </source>
</evidence>
<feature type="binding site" evidence="5">
    <location>
        <position position="377"/>
    </location>
    <ligand>
        <name>Ca(2+)</name>
        <dbReference type="ChEBI" id="CHEBI:29108"/>
    </ligand>
</feature>
<comment type="caution">
    <text evidence="6">The sequence shown here is derived from an EMBL/GenBank/DDBJ whole genome shotgun (WGS) entry which is preliminary data.</text>
</comment>
<name>A0A9Q5ZBC7_NOSLI</name>
<dbReference type="Pfam" id="PF01804">
    <property type="entry name" value="Penicil_amidase"/>
    <property type="match status" value="1"/>
</dbReference>
<dbReference type="Proteomes" id="UP000222310">
    <property type="component" value="Unassembled WGS sequence"/>
</dbReference>
<dbReference type="Gene3D" id="2.30.120.10">
    <property type="match status" value="1"/>
</dbReference>
<dbReference type="PIRSF" id="PIRSF001227">
    <property type="entry name" value="Pen_acylase"/>
    <property type="match status" value="1"/>
</dbReference>
<feature type="binding site" evidence="5">
    <location>
        <position position="380"/>
    </location>
    <ligand>
        <name>Ca(2+)</name>
        <dbReference type="ChEBI" id="CHEBI:29108"/>
    </ligand>
</feature>
<dbReference type="Gene3D" id="1.10.439.10">
    <property type="entry name" value="Penicillin Amidohydrolase, domain 1"/>
    <property type="match status" value="1"/>
</dbReference>
<dbReference type="Gene3D" id="1.10.1400.10">
    <property type="match status" value="1"/>
</dbReference>
<dbReference type="GO" id="GO:0016811">
    <property type="term" value="F:hydrolase activity, acting on carbon-nitrogen (but not peptide) bonds, in linear amides"/>
    <property type="evidence" value="ECO:0007669"/>
    <property type="project" value="InterPro"/>
</dbReference>
<evidence type="ECO:0000256" key="3">
    <source>
        <dbReference type="ARBA" id="ARBA00023145"/>
    </source>
</evidence>
<sequence length="869" mass="97908">MKSSTKSWFPEIIKTTLIFLLVLGLFLMGLASHIARQSFPQESGTIQLPGLKAEVTVQRDKWGIPHIYAANSHDLFMAQGYIHAQDRFWQMDFWRHVGSGRLSEMFGSSQVETDKYLRTMGWGRVAQQEIPQINAEMKAYLEAYADGVNAYLAKHQGSTLSLEYAVLKFLNPGYRPEPWQILHSLTWGKVMAYDLGRNFQSEIERAILLKTLTPSEVEELFPPYPENLPVILPELEKKGDAGIGGYGDGVKEDREKFFAASPRLPVAASSSVFSALESIHQPMMALEKLIGSTGVGVGSNNWVISGKRTTTGKPILANDPHLGVQIPSIWYEVALHCTPRSAECPYNVAGFSFAGMIGIIVGHSDRIAWGVTNVGADVMDLYIEKINPKNPNQYEVNGKWVDMELVKETIQVAGSQPIVQTVRYTRHGPILSDVSPNLQQLQPSQPLDLPQNYAVALQWTALAPSKLGYAIPQINRAQNWQEFRNAAKNYDVPAQNLVYADIDGNIGYQMPGKFPIRAKGDGRYPVPGWTDEYEWQGYIDFEELPKSFNPTEGFIASANNLVSREYPYLITADWVYGYRAKQIVEMISQQTQPISLKNVQQIQGDNHNLNAETLVPLLQAIAVDTPGLQVAQKLLKDWNLQLEMTSPTAALFEVFWKNLLADTFHDQLPKRYFPDGGDRWYSVVANLLKQPNSSWWDNRNTPKVENRDQILRESLTKAVDELERIQGKDPKNWNWGKLHTVTFRHSTLGKSGVPLIEALFNRGVFATAGNGETVNANRWMANKSFEVNEIPSLRMIVDLGNLDNSLAIHTPGQSGHAFHRHYQDMVNYWRQVEYHPMLWQTPNVAVNTTETLKLMPKLAKKAFNPKSQI</sequence>
<dbReference type="PANTHER" id="PTHR34218:SF4">
    <property type="entry name" value="ACYL-HOMOSERINE LACTONE ACYLASE QUIP"/>
    <property type="match status" value="1"/>
</dbReference>
<reference evidence="6 7" key="1">
    <citation type="submission" date="2015-02" db="EMBL/GenBank/DDBJ databases">
        <title>Nostoc linckia genome annotation.</title>
        <authorList>
            <person name="Zhou Z."/>
        </authorList>
    </citation>
    <scope>NUCLEOTIDE SEQUENCE [LARGE SCALE GENOMIC DNA]</scope>
    <source>
        <strain evidence="7">z8</strain>
    </source>
</reference>
<dbReference type="InterPro" id="IPR002692">
    <property type="entry name" value="S45"/>
</dbReference>